<accession>A0A839ZTW4</accession>
<dbReference type="InterPro" id="IPR011923">
    <property type="entry name" value="RodA/MrdB"/>
</dbReference>
<sequence>MTVSALTRPGERDRLVVKLSEIDWLFALALCLIAGTGALMMFSIAGSSWEPWAAKHLSRFALCFALMIGLAMIDLRVWFAISYPLYGIGLLLLVAVEVAGDVRMGAQRWLAFGPFSFQPSEIMKLGIVLALARFYHGISADNARLSWWLLVPAAMIGAPTVLVMHQPDLGTAMLIAMTGVAIVVLAGLSWRIIFAGIAAFVVAVPPIVMFVLHDYQRKRVLTFLDPESDPSGSGYHILQSKIALGSGGFFGKGYGLGSQSQLNFLPEKQTDFIFATLAEEFGFLGCFSLLFLYGAVIFMALRTSALAHSHFGRLSAAGTTATFALYVLINGAMVMGLAPVVGVPMPLLSYGGTVMLTVMIGFGLVQAVRVHRYSEVTSGKGALM</sequence>
<comment type="function">
    <text evidence="6">Peptidoglycan polymerase that is essential for cell wall elongation.</text>
</comment>
<feature type="transmembrane region" description="Helical" evidence="6">
    <location>
        <begin position="169"/>
        <end position="186"/>
    </location>
</feature>
<dbReference type="UniPathway" id="UPA00219"/>
<comment type="catalytic activity">
    <reaction evidence="6">
        <text>[GlcNAc-(1-&gt;4)-Mur2Ac(oyl-L-Ala-gamma-D-Glu-L-Lys-D-Ala-D-Ala)](n)-di-trans,octa-cis-undecaprenyl diphosphate + beta-D-GlcNAc-(1-&gt;4)-Mur2Ac(oyl-L-Ala-gamma-D-Glu-L-Lys-D-Ala-D-Ala)-di-trans,octa-cis-undecaprenyl diphosphate = [GlcNAc-(1-&gt;4)-Mur2Ac(oyl-L-Ala-gamma-D-Glu-L-Lys-D-Ala-D-Ala)](n+1)-di-trans,octa-cis-undecaprenyl diphosphate + di-trans,octa-cis-undecaprenyl diphosphate + H(+)</text>
        <dbReference type="Rhea" id="RHEA:23708"/>
        <dbReference type="Rhea" id="RHEA-COMP:9602"/>
        <dbReference type="Rhea" id="RHEA-COMP:9603"/>
        <dbReference type="ChEBI" id="CHEBI:15378"/>
        <dbReference type="ChEBI" id="CHEBI:58405"/>
        <dbReference type="ChEBI" id="CHEBI:60033"/>
        <dbReference type="ChEBI" id="CHEBI:78435"/>
        <dbReference type="EC" id="2.4.99.28"/>
    </reaction>
</comment>
<dbReference type="PANTHER" id="PTHR30474:SF1">
    <property type="entry name" value="PEPTIDOGLYCAN GLYCOSYLTRANSFERASE MRDB"/>
    <property type="match status" value="1"/>
</dbReference>
<keyword evidence="6" id="KW-0808">Transferase</keyword>
<dbReference type="GO" id="GO:0009252">
    <property type="term" value="P:peptidoglycan biosynthetic process"/>
    <property type="evidence" value="ECO:0007669"/>
    <property type="project" value="UniProtKB-UniRule"/>
</dbReference>
<comment type="caution">
    <text evidence="7">The sequence shown here is derived from an EMBL/GenBank/DDBJ whole genome shotgun (WGS) entry which is preliminary data.</text>
</comment>
<dbReference type="Proteomes" id="UP000530564">
    <property type="component" value="Unassembled WGS sequence"/>
</dbReference>
<gene>
    <name evidence="6" type="primary">mrdB</name>
    <name evidence="6" type="synonym">rodA</name>
    <name evidence="7" type="ORF">GGQ61_000135</name>
</gene>
<evidence type="ECO:0000313" key="7">
    <source>
        <dbReference type="EMBL" id="MBB3889438.1"/>
    </source>
</evidence>
<comment type="pathway">
    <text evidence="6">Cell wall biogenesis; peptidoglycan biosynthesis.</text>
</comment>
<keyword evidence="6" id="KW-1003">Cell membrane</keyword>
<keyword evidence="6" id="KW-0573">Peptidoglycan synthesis</keyword>
<name>A0A839ZTW4_9CAUL</name>
<evidence type="ECO:0000256" key="2">
    <source>
        <dbReference type="ARBA" id="ARBA00022692"/>
    </source>
</evidence>
<keyword evidence="5 6" id="KW-0472">Membrane</keyword>
<dbReference type="InterPro" id="IPR001182">
    <property type="entry name" value="FtsW/RodA"/>
</dbReference>
<dbReference type="Pfam" id="PF01098">
    <property type="entry name" value="FTSW_RODA_SPOVE"/>
    <property type="match status" value="1"/>
</dbReference>
<dbReference type="RefSeq" id="WP_183769450.1">
    <property type="nucleotide sequence ID" value="NZ_JACIDK010000001.1"/>
</dbReference>
<comment type="subcellular location">
    <subcellularLocation>
        <location evidence="6">Cell inner membrane</location>
        <topology evidence="6">Multi-pass membrane protein</topology>
    </subcellularLocation>
    <subcellularLocation>
        <location evidence="1">Membrane</location>
        <topology evidence="1">Multi-pass membrane protein</topology>
    </subcellularLocation>
</comment>
<feature type="transmembrane region" description="Helical" evidence="6">
    <location>
        <begin position="347"/>
        <end position="368"/>
    </location>
</feature>
<dbReference type="GO" id="GO:0008955">
    <property type="term" value="F:peptidoglycan glycosyltransferase activity"/>
    <property type="evidence" value="ECO:0007669"/>
    <property type="project" value="UniProtKB-UniRule"/>
</dbReference>
<organism evidence="7 8">
    <name type="scientific">Phenylobacterium haematophilum</name>
    <dbReference type="NCBI Taxonomy" id="98513"/>
    <lineage>
        <taxon>Bacteria</taxon>
        <taxon>Pseudomonadati</taxon>
        <taxon>Pseudomonadota</taxon>
        <taxon>Alphaproteobacteria</taxon>
        <taxon>Caulobacterales</taxon>
        <taxon>Caulobacteraceae</taxon>
        <taxon>Phenylobacterium</taxon>
    </lineage>
</organism>
<dbReference type="HAMAP" id="MF_02079">
    <property type="entry name" value="PGT_RodA"/>
    <property type="match status" value="1"/>
</dbReference>
<feature type="transmembrane region" description="Helical" evidence="6">
    <location>
        <begin position="85"/>
        <end position="102"/>
    </location>
</feature>
<evidence type="ECO:0000256" key="6">
    <source>
        <dbReference type="HAMAP-Rule" id="MF_02079"/>
    </source>
</evidence>
<dbReference type="GO" id="GO:0051301">
    <property type="term" value="P:cell division"/>
    <property type="evidence" value="ECO:0007669"/>
    <property type="project" value="InterPro"/>
</dbReference>
<dbReference type="GO" id="GO:0015648">
    <property type="term" value="F:lipid-linked peptidoglycan transporter activity"/>
    <property type="evidence" value="ECO:0007669"/>
    <property type="project" value="TreeGrafter"/>
</dbReference>
<evidence type="ECO:0000256" key="5">
    <source>
        <dbReference type="ARBA" id="ARBA00023136"/>
    </source>
</evidence>
<keyword evidence="2 6" id="KW-0812">Transmembrane</keyword>
<dbReference type="GO" id="GO:0005886">
    <property type="term" value="C:plasma membrane"/>
    <property type="evidence" value="ECO:0007669"/>
    <property type="project" value="UniProtKB-SubCell"/>
</dbReference>
<feature type="transmembrane region" description="Helical" evidence="6">
    <location>
        <begin position="192"/>
        <end position="212"/>
    </location>
</feature>
<dbReference type="AlphaFoldDB" id="A0A839ZTW4"/>
<feature type="transmembrane region" description="Helical" evidence="6">
    <location>
        <begin position="57"/>
        <end position="79"/>
    </location>
</feature>
<keyword evidence="3 6" id="KW-0133">Cell shape</keyword>
<dbReference type="NCBIfam" id="TIGR02210">
    <property type="entry name" value="rodA_shape"/>
    <property type="match status" value="1"/>
</dbReference>
<evidence type="ECO:0000256" key="3">
    <source>
        <dbReference type="ARBA" id="ARBA00022960"/>
    </source>
</evidence>
<dbReference type="GO" id="GO:0008360">
    <property type="term" value="P:regulation of cell shape"/>
    <property type="evidence" value="ECO:0007669"/>
    <property type="project" value="UniProtKB-KW"/>
</dbReference>
<evidence type="ECO:0000256" key="4">
    <source>
        <dbReference type="ARBA" id="ARBA00022989"/>
    </source>
</evidence>
<feature type="transmembrane region" description="Helical" evidence="6">
    <location>
        <begin position="145"/>
        <end position="162"/>
    </location>
</feature>
<feature type="transmembrane region" description="Helical" evidence="6">
    <location>
        <begin position="24"/>
        <end position="45"/>
    </location>
</feature>
<dbReference type="GO" id="GO:0032153">
    <property type="term" value="C:cell division site"/>
    <property type="evidence" value="ECO:0007669"/>
    <property type="project" value="TreeGrafter"/>
</dbReference>
<keyword evidence="6" id="KW-0328">Glycosyltransferase</keyword>
<comment type="similarity">
    <text evidence="6">Belongs to the SEDS family. MrdB/RodA subfamily.</text>
</comment>
<reference evidence="7 8" key="1">
    <citation type="submission" date="2020-08" db="EMBL/GenBank/DDBJ databases">
        <title>Genomic Encyclopedia of Type Strains, Phase IV (KMG-IV): sequencing the most valuable type-strain genomes for metagenomic binning, comparative biology and taxonomic classification.</title>
        <authorList>
            <person name="Goeker M."/>
        </authorList>
    </citation>
    <scope>NUCLEOTIDE SEQUENCE [LARGE SCALE GENOMIC DNA]</scope>
    <source>
        <strain evidence="7 8">DSM 21793</strain>
    </source>
</reference>
<dbReference type="EC" id="2.4.99.28" evidence="6"/>
<feature type="transmembrane region" description="Helical" evidence="6">
    <location>
        <begin position="281"/>
        <end position="301"/>
    </location>
</feature>
<feature type="transmembrane region" description="Helical" evidence="6">
    <location>
        <begin position="321"/>
        <end position="340"/>
    </location>
</feature>
<dbReference type="EMBL" id="JACIDK010000001">
    <property type="protein sequence ID" value="MBB3889438.1"/>
    <property type="molecule type" value="Genomic_DNA"/>
</dbReference>
<dbReference type="PANTHER" id="PTHR30474">
    <property type="entry name" value="CELL CYCLE PROTEIN"/>
    <property type="match status" value="1"/>
</dbReference>
<evidence type="ECO:0000313" key="8">
    <source>
        <dbReference type="Proteomes" id="UP000530564"/>
    </source>
</evidence>
<keyword evidence="8" id="KW-1185">Reference proteome</keyword>
<protein>
    <recommendedName>
        <fullName evidence="6">Peptidoglycan glycosyltransferase MrdB</fullName>
        <shortName evidence="6">PGT</shortName>
        <ecNumber evidence="6">2.4.99.28</ecNumber>
    </recommendedName>
    <alternativeName>
        <fullName evidence="6">Cell elongation protein RodA</fullName>
    </alternativeName>
    <alternativeName>
        <fullName evidence="6">Cell wall polymerase</fullName>
    </alternativeName>
    <alternativeName>
        <fullName evidence="6">Peptidoglycan polymerase</fullName>
        <shortName evidence="6">PG polymerase</shortName>
    </alternativeName>
</protein>
<keyword evidence="6" id="KW-0997">Cell inner membrane</keyword>
<dbReference type="GO" id="GO:0071555">
    <property type="term" value="P:cell wall organization"/>
    <property type="evidence" value="ECO:0007669"/>
    <property type="project" value="UniProtKB-KW"/>
</dbReference>
<keyword evidence="4 6" id="KW-1133">Transmembrane helix</keyword>
<evidence type="ECO:0000256" key="1">
    <source>
        <dbReference type="ARBA" id="ARBA00004141"/>
    </source>
</evidence>
<keyword evidence="6" id="KW-0961">Cell wall biogenesis/degradation</keyword>
<proteinExistence type="inferred from homology"/>